<dbReference type="EMBL" id="MN661137">
    <property type="protein sequence ID" value="QIT08080.1"/>
    <property type="molecule type" value="Genomic_DNA"/>
</dbReference>
<evidence type="ECO:0000313" key="1">
    <source>
        <dbReference type="EMBL" id="AIX47874.1"/>
    </source>
</evidence>
<dbReference type="EMBL" id="MK411293">
    <property type="protein sequence ID" value="QCQ67607.1"/>
    <property type="molecule type" value="Genomic_DNA"/>
</dbReference>
<evidence type="ECO:0000313" key="3">
    <source>
        <dbReference type="EMBL" id="QCQ67448.1"/>
    </source>
</evidence>
<accession>A0A0A0YUS3</accession>
<dbReference type="EMBL" id="MK411292">
    <property type="protein sequence ID" value="QCQ67448.1"/>
    <property type="molecule type" value="Genomic_DNA"/>
</dbReference>
<evidence type="ECO:0000313" key="2">
    <source>
        <dbReference type="EMBL" id="QCQ67288.1"/>
    </source>
</evidence>
<organismHost>
    <name type="scientific">Lepidoptera</name>
    <name type="common">moths &amp; butterflies</name>
    <dbReference type="NCBI Taxonomy" id="7088"/>
</organismHost>
<organism evidence="1">
    <name type="scientific">Lymantria dispar multicapsid nuclear polyhedrosis virus</name>
    <name type="common">LdMNPV</name>
    <dbReference type="NCBI Taxonomy" id="10449"/>
    <lineage>
        <taxon>Viruses</taxon>
        <taxon>Viruses incertae sedis</taxon>
        <taxon>Naldaviricetes</taxon>
        <taxon>Lefavirales</taxon>
        <taxon>Baculoviridae</taxon>
        <taxon>Alphabaculovirus</taxon>
        <taxon>Alphabaculovirus lydisparis</taxon>
    </lineage>
</organism>
<protein>
    <submittedName>
        <fullName evidence="1">DBP</fullName>
    </submittedName>
    <submittedName>
        <fullName evidence="5">DNA binding protein 2</fullName>
    </submittedName>
</protein>
<dbReference type="EMBL" id="MK411291">
    <property type="protein sequence ID" value="QCQ67288.1"/>
    <property type="molecule type" value="Genomic_DNA"/>
</dbReference>
<evidence type="ECO:0000313" key="5">
    <source>
        <dbReference type="EMBL" id="QIT08080.1"/>
    </source>
</evidence>
<dbReference type="InterPro" id="IPR006871">
    <property type="entry name" value="ssDNA-bd_baculovirus"/>
</dbReference>
<reference evidence="2" key="2">
    <citation type="submission" date="2019-01" db="EMBL/GenBank/DDBJ databases">
        <title>New Siberian Lymantria dispar nucleopolyhedrovirus strain forms single nucleocapsids within cubic polyhedra.</title>
        <authorList>
            <person name="Pavlushin S.V."/>
            <person name="Ilinsky Y.Y."/>
            <person name="Belousova I.A."/>
            <person name="Bayborodin S.I."/>
            <person name="Lunev E.A."/>
            <person name="Toshchakov S.V."/>
            <person name="Martemyanov V.V."/>
        </authorList>
    </citation>
    <scope>NUCLEOTIDE SEQUENCE</scope>
    <source>
        <strain evidence="2">LDMN_Nsk06_pass_01_repl_01</strain>
        <strain evidence="3">LDMN_Nsk07_pass_01_repl_02</strain>
        <strain evidence="4">LDMN_Nsk15_pass_02_repl_01</strain>
    </source>
</reference>
<proteinExistence type="predicted"/>
<dbReference type="EMBL" id="KM386655">
    <property type="protein sequence ID" value="AIX47874.1"/>
    <property type="molecule type" value="Genomic_DNA"/>
</dbReference>
<reference evidence="5" key="3">
    <citation type="submission" date="2019-11" db="EMBL/GenBank/DDBJ databases">
        <title>Strain of Lymantria dispar multiple nucleopolyhedrovirus, used for insecticide preparation.</title>
        <authorList>
            <person name="Kolosov A.V."/>
            <person name="Moiseeva A.A."/>
            <person name="Okhlopkova O.V."/>
            <person name="Safatov A.S."/>
        </authorList>
    </citation>
    <scope>NUCLEOTIDE SEQUENCE</scope>
    <source>
        <strain evidence="5">NSh-07</strain>
    </source>
</reference>
<sequence>MHACDRTLMYTWRDKFVHALHCAGERAVVCDEPSSRLDEYLDRWRDRCVPLTTACTGEAVRALRLTNGALRAACDPRKRPSVLERVRVEPARGGYAVRWPRLPGLYRRTVDLLTQRRDAEPDDQWTDDDDVCAFLERAGDEDPTSRELLARKFYRIARADNLPLYLSGELLARARARPVPVDRLDSTLAAPFEALMLAAVDGVRENKAGVEYKSVNNKTYRCKTFSLAIKPVLFFIVDD</sequence>
<dbReference type="Pfam" id="PF04786">
    <property type="entry name" value="Baculo_DNA_bind"/>
    <property type="match status" value="1"/>
</dbReference>
<name>A0A0A0YUS3_NPVLD</name>
<reference evidence="1" key="1">
    <citation type="journal article" date="2015" name="Genome Announc.">
        <title>Complete Genome Sequence of the Strain of Lymantria dispar Multiple Nucleopolyhedrovirus Found in the Gypsy Moth Biopesticide Virin-ENSh.</title>
        <authorList>
            <person name="Harrison R.L."/>
            <person name="Rowley D.L."/>
        </authorList>
    </citation>
    <scope>NUCLEOTIDE SEQUENCE</scope>
    <source>
        <strain evidence="1">3029</strain>
    </source>
</reference>
<evidence type="ECO:0000313" key="4">
    <source>
        <dbReference type="EMBL" id="QCQ67607.1"/>
    </source>
</evidence>